<accession>A0A510PQP8</accession>
<gene>
    <name evidence="2" type="ORF">MAE30S32_48580</name>
</gene>
<dbReference type="PANTHER" id="PTHR34614:SF2">
    <property type="entry name" value="TRANSPOSASE IS4-LIKE DOMAIN-CONTAINING PROTEIN"/>
    <property type="match status" value="1"/>
</dbReference>
<dbReference type="PANTHER" id="PTHR34614">
    <property type="match status" value="1"/>
</dbReference>
<sequence>MNQSTEIEVKNLDHLGLVAGIIDEIGIVEIINEQVSIERGEIVTAGQVVKAIILNGLGFVSRALYLFPQFFEDKATEHLLGALLVSVWKRGLY</sequence>
<dbReference type="InterPro" id="IPR025457">
    <property type="entry name" value="DUF4277"/>
</dbReference>
<evidence type="ECO:0000313" key="2">
    <source>
        <dbReference type="EMBL" id="GCA96206.1"/>
    </source>
</evidence>
<feature type="domain" description="DUF4277" evidence="1">
    <location>
        <begin position="8"/>
        <end position="82"/>
    </location>
</feature>
<proteinExistence type="predicted"/>
<evidence type="ECO:0000313" key="3">
    <source>
        <dbReference type="Proteomes" id="UP000321223"/>
    </source>
</evidence>
<dbReference type="AlphaFoldDB" id="A0A510PQP8"/>
<dbReference type="Pfam" id="PF14104">
    <property type="entry name" value="DUF4277"/>
    <property type="match status" value="1"/>
</dbReference>
<evidence type="ECO:0000259" key="1">
    <source>
        <dbReference type="Pfam" id="PF14104"/>
    </source>
</evidence>
<reference evidence="2 3" key="1">
    <citation type="journal article" date="2019" name="Appl. Environ. Microbiol.">
        <title>Co-occurrence of broad and narrow host-range viruses infecting the toxic bloom-forming cyanobacterium Microcystis aeruginosa.</title>
        <authorList>
            <person name="Morimoto D."/>
            <person name="Tominaga K."/>
            <person name="Nishimura Y."/>
            <person name="Yoshida N."/>
            <person name="Kimura S."/>
            <person name="Sako Y."/>
            <person name="Yoshida T."/>
        </authorList>
    </citation>
    <scope>NUCLEOTIDE SEQUENCE [LARGE SCALE GENOMIC DNA]</scope>
    <source>
        <strain evidence="2 3">11-30S32</strain>
    </source>
</reference>
<protein>
    <submittedName>
        <fullName evidence="2">Mobile element protein</fullName>
    </submittedName>
</protein>
<organism evidence="2 3">
    <name type="scientific">Microcystis aeruginosa 11-30S32</name>
    <dbReference type="NCBI Taxonomy" id="2358142"/>
    <lineage>
        <taxon>Bacteria</taxon>
        <taxon>Bacillati</taxon>
        <taxon>Cyanobacteriota</taxon>
        <taxon>Cyanophyceae</taxon>
        <taxon>Oscillatoriophycideae</taxon>
        <taxon>Chroococcales</taxon>
        <taxon>Microcystaceae</taxon>
        <taxon>Microcystis</taxon>
    </lineage>
</organism>
<comment type="caution">
    <text evidence="2">The sequence shown here is derived from an EMBL/GenBank/DDBJ whole genome shotgun (WGS) entry which is preliminary data.</text>
</comment>
<name>A0A510PQP8_MICAE</name>
<dbReference type="EMBL" id="BHVU01000660">
    <property type="protein sequence ID" value="GCA96206.1"/>
    <property type="molecule type" value="Genomic_DNA"/>
</dbReference>
<dbReference type="Proteomes" id="UP000321223">
    <property type="component" value="Unassembled WGS sequence"/>
</dbReference>